<dbReference type="Gene3D" id="2.60.40.10">
    <property type="entry name" value="Immunoglobulins"/>
    <property type="match status" value="2"/>
</dbReference>
<evidence type="ECO:0000256" key="4">
    <source>
        <dbReference type="ARBA" id="ARBA00023180"/>
    </source>
</evidence>
<name>A0A8C3DKR1_CORMO</name>
<evidence type="ECO:0000256" key="3">
    <source>
        <dbReference type="ARBA" id="ARBA00023136"/>
    </source>
</evidence>
<accession>A0A8U7NSC3</accession>
<organism evidence="5 6">
    <name type="scientific">Corvus moneduloides</name>
    <name type="common">New Caledonian crow</name>
    <dbReference type="NCBI Taxonomy" id="1196302"/>
    <lineage>
        <taxon>Eukaryota</taxon>
        <taxon>Metazoa</taxon>
        <taxon>Chordata</taxon>
        <taxon>Craniata</taxon>
        <taxon>Vertebrata</taxon>
        <taxon>Euteleostomi</taxon>
        <taxon>Archelosauria</taxon>
        <taxon>Archosauria</taxon>
        <taxon>Dinosauria</taxon>
        <taxon>Saurischia</taxon>
        <taxon>Theropoda</taxon>
        <taxon>Coelurosauria</taxon>
        <taxon>Aves</taxon>
        <taxon>Neognathae</taxon>
        <taxon>Neoaves</taxon>
        <taxon>Telluraves</taxon>
        <taxon>Australaves</taxon>
        <taxon>Passeriformes</taxon>
        <taxon>Corvoidea</taxon>
        <taxon>Corvidae</taxon>
        <taxon>Corvus</taxon>
    </lineage>
</organism>
<protein>
    <submittedName>
        <fullName evidence="5">Uncharacterized protein</fullName>
    </submittedName>
</protein>
<dbReference type="InterPro" id="IPR007110">
    <property type="entry name" value="Ig-like_dom"/>
</dbReference>
<dbReference type="Ensembl" id="ENSCMUT00000007850.2">
    <property type="protein sequence ID" value="ENSCMUP00000007267.2"/>
    <property type="gene ID" value="ENSCMUG00000004793.2"/>
</dbReference>
<evidence type="ECO:0000313" key="5">
    <source>
        <dbReference type="Ensembl" id="ENSCMUP00000007267.2"/>
    </source>
</evidence>
<keyword evidence="2" id="KW-0732">Signal</keyword>
<reference evidence="5" key="2">
    <citation type="submission" date="2025-08" db="UniProtKB">
        <authorList>
            <consortium name="Ensembl"/>
        </authorList>
    </citation>
    <scope>IDENTIFICATION</scope>
</reference>
<accession>A0A8C3DKR1</accession>
<sequence length="270" mass="29650">MGSGAWLRLLLALGALWGIGAREKVLGTLGKATLLRIPRQLQEHTLDFGEASWKRSTEEPQRKKFLLKFSGGNYTEFEPGRMRFHTLDFSLEILNTSREDGQLYEYSVSKGSVEEVWQIQLEVFEPVADPSIRILHQELSNGSCSLTLLCTSERGDEVSYSWDSRDNGTWGICSGNGSFLNLSYSLRSASFGCVCTARNPVSSRDVAFNSSQCGSEQPGDPGLRTELCVLLVGLGAVIAIVFVAIVTFRATHLAKREFGGFLGWVGVPEG</sequence>
<reference evidence="6" key="1">
    <citation type="submission" date="2019-10" db="EMBL/GenBank/DDBJ databases">
        <title>Corvus moneduloides (New Caledonian crow) genome, bCorMon1, primary haplotype.</title>
        <authorList>
            <person name="Rutz C."/>
            <person name="Fungtammasan C."/>
            <person name="Mountcastle J."/>
            <person name="Formenti G."/>
            <person name="Chow W."/>
            <person name="Howe K."/>
            <person name="Steele M.P."/>
            <person name="Fernandes J."/>
            <person name="Gilbert M.T.P."/>
            <person name="Fedrigo O."/>
            <person name="Jarvis E.D."/>
            <person name="Gemmell N."/>
        </authorList>
    </citation>
    <scope>NUCLEOTIDE SEQUENCE [LARGE SCALE GENOMIC DNA]</scope>
</reference>
<comment type="subcellular location">
    <subcellularLocation>
        <location evidence="1">Membrane</location>
    </subcellularLocation>
</comment>
<dbReference type="PANTHER" id="PTHR12080">
    <property type="entry name" value="SIGNALING LYMPHOCYTIC ACTIVATION MOLECULE"/>
    <property type="match status" value="1"/>
</dbReference>
<dbReference type="InterPro" id="IPR015631">
    <property type="entry name" value="CD2/SLAM_rcpt"/>
</dbReference>
<evidence type="ECO:0000313" key="6">
    <source>
        <dbReference type="Proteomes" id="UP000694553"/>
    </source>
</evidence>
<evidence type="ECO:0000256" key="1">
    <source>
        <dbReference type="ARBA" id="ARBA00004370"/>
    </source>
</evidence>
<dbReference type="InterPro" id="IPR013783">
    <property type="entry name" value="Ig-like_fold"/>
</dbReference>
<dbReference type="AlphaFoldDB" id="A0A8C3DKR1"/>
<keyword evidence="4" id="KW-0325">Glycoprotein</keyword>
<dbReference type="OMA" id="ANDTCNI"/>
<proteinExistence type="predicted"/>
<evidence type="ECO:0000256" key="2">
    <source>
        <dbReference type="ARBA" id="ARBA00022729"/>
    </source>
</evidence>
<dbReference type="GO" id="GO:0016020">
    <property type="term" value="C:membrane"/>
    <property type="evidence" value="ECO:0007669"/>
    <property type="project" value="UniProtKB-SubCell"/>
</dbReference>
<keyword evidence="3" id="KW-0472">Membrane</keyword>
<dbReference type="PANTHER" id="PTHR12080:SF55">
    <property type="entry name" value="LYMPHOCYTE FUNCTION-ASSOCIATED ANTIGEN 3"/>
    <property type="match status" value="1"/>
</dbReference>
<reference evidence="5" key="3">
    <citation type="submission" date="2025-09" db="UniProtKB">
        <authorList>
            <consortium name="Ensembl"/>
        </authorList>
    </citation>
    <scope>IDENTIFICATION</scope>
</reference>
<dbReference type="Proteomes" id="UP000694553">
    <property type="component" value="Unassembled WGS sequence"/>
</dbReference>
<dbReference type="PROSITE" id="PS50835">
    <property type="entry name" value="IG_LIKE"/>
    <property type="match status" value="1"/>
</dbReference>
<keyword evidence="6" id="KW-1185">Reference proteome</keyword>